<comment type="caution">
    <text evidence="1">The sequence shown here is derived from an EMBL/GenBank/DDBJ whole genome shotgun (WGS) entry which is preliminary data.</text>
</comment>
<name>A0A922EL34_CARIL</name>
<dbReference type="EMBL" id="CM031831">
    <property type="protein sequence ID" value="KAG6703848.1"/>
    <property type="molecule type" value="Genomic_DNA"/>
</dbReference>
<dbReference type="AlphaFoldDB" id="A0A922EL34"/>
<sequence length="95" mass="11188">MEQYNLISFRCGTRFLWCPLPPNSLTIPYVESRRRRLSQSLRMTELIPKNNLMVPNVKWEYVGGLLPENREMQLPEKDLEELSPSISIAELKRLI</sequence>
<accession>A0A922EL34</accession>
<dbReference type="Proteomes" id="UP000811246">
    <property type="component" value="Chromosome 7"/>
</dbReference>
<evidence type="ECO:0000313" key="1">
    <source>
        <dbReference type="EMBL" id="KAG6703848.1"/>
    </source>
</evidence>
<organism evidence="1 2">
    <name type="scientific">Carya illinoinensis</name>
    <name type="common">Pecan</name>
    <dbReference type="NCBI Taxonomy" id="32201"/>
    <lineage>
        <taxon>Eukaryota</taxon>
        <taxon>Viridiplantae</taxon>
        <taxon>Streptophyta</taxon>
        <taxon>Embryophyta</taxon>
        <taxon>Tracheophyta</taxon>
        <taxon>Spermatophyta</taxon>
        <taxon>Magnoliopsida</taxon>
        <taxon>eudicotyledons</taxon>
        <taxon>Gunneridae</taxon>
        <taxon>Pentapetalae</taxon>
        <taxon>rosids</taxon>
        <taxon>fabids</taxon>
        <taxon>Fagales</taxon>
        <taxon>Juglandaceae</taxon>
        <taxon>Carya</taxon>
    </lineage>
</organism>
<proteinExistence type="predicted"/>
<gene>
    <name evidence="1" type="ORF">I3842_07G105800</name>
</gene>
<protein>
    <submittedName>
        <fullName evidence="1">Uncharacterized protein</fullName>
    </submittedName>
</protein>
<reference evidence="1" key="1">
    <citation type="submission" date="2021-01" db="EMBL/GenBank/DDBJ databases">
        <authorList>
            <person name="Lovell J.T."/>
            <person name="Bentley N."/>
            <person name="Bhattarai G."/>
            <person name="Jenkins J.W."/>
            <person name="Sreedasyam A."/>
            <person name="Alarcon Y."/>
            <person name="Bock C."/>
            <person name="Boston L."/>
            <person name="Carlson J."/>
            <person name="Cervantes K."/>
            <person name="Clermont K."/>
            <person name="Krom N."/>
            <person name="Kubenka K."/>
            <person name="Mamidi S."/>
            <person name="Mattison C."/>
            <person name="Monteros M."/>
            <person name="Pisani C."/>
            <person name="Plott C."/>
            <person name="Rajasekar S."/>
            <person name="Rhein H.S."/>
            <person name="Rohla C."/>
            <person name="Song M."/>
            <person name="Hilaire R.S."/>
            <person name="Shu S."/>
            <person name="Wells L."/>
            <person name="Wang X."/>
            <person name="Webber J."/>
            <person name="Heerema R.J."/>
            <person name="Klein P."/>
            <person name="Conner P."/>
            <person name="Grauke L."/>
            <person name="Grimwood J."/>
            <person name="Schmutz J."/>
            <person name="Randall J.J."/>
        </authorList>
    </citation>
    <scope>NUCLEOTIDE SEQUENCE</scope>
    <source>
        <tissue evidence="1">Leaf</tissue>
    </source>
</reference>
<evidence type="ECO:0000313" key="2">
    <source>
        <dbReference type="Proteomes" id="UP000811246"/>
    </source>
</evidence>